<dbReference type="Proteomes" id="UP000032304">
    <property type="component" value="Chromosome 4"/>
</dbReference>
<sequence length="79" mass="9211">MLLSVLCLPFFPISKIDRHPKSLTLLCCLMCLPPFFSHFQNRRSLPVPFAHLLRSVQFSFNFFLLKLHTLHLGHPFAEC</sequence>
<evidence type="ECO:0000313" key="2">
    <source>
        <dbReference type="Proteomes" id="UP000032304"/>
    </source>
</evidence>
<proteinExistence type="predicted"/>
<reference evidence="1 2" key="1">
    <citation type="journal article" date="2012" name="Nature">
        <title>Repeated polyploidization of Gossypium genomes and the evolution of spinnable cotton fibres.</title>
        <authorList>
            <person name="Paterson A.H."/>
            <person name="Wendel J.F."/>
            <person name="Gundlach H."/>
            <person name="Guo H."/>
            <person name="Jenkins J."/>
            <person name="Jin D."/>
            <person name="Llewellyn D."/>
            <person name="Showmaker K.C."/>
            <person name="Shu S."/>
            <person name="Udall J."/>
            <person name="Yoo M.J."/>
            <person name="Byers R."/>
            <person name="Chen W."/>
            <person name="Doron-Faigenboim A."/>
            <person name="Duke M.V."/>
            <person name="Gong L."/>
            <person name="Grimwood J."/>
            <person name="Grover C."/>
            <person name="Grupp K."/>
            <person name="Hu G."/>
            <person name="Lee T.H."/>
            <person name="Li J."/>
            <person name="Lin L."/>
            <person name="Liu T."/>
            <person name="Marler B.S."/>
            <person name="Page J.T."/>
            <person name="Roberts A.W."/>
            <person name="Romanel E."/>
            <person name="Sanders W.S."/>
            <person name="Szadkowski E."/>
            <person name="Tan X."/>
            <person name="Tang H."/>
            <person name="Xu C."/>
            <person name="Wang J."/>
            <person name="Wang Z."/>
            <person name="Zhang D."/>
            <person name="Zhang L."/>
            <person name="Ashrafi H."/>
            <person name="Bedon F."/>
            <person name="Bowers J.E."/>
            <person name="Brubaker C.L."/>
            <person name="Chee P.W."/>
            <person name="Das S."/>
            <person name="Gingle A.R."/>
            <person name="Haigler C.H."/>
            <person name="Harker D."/>
            <person name="Hoffmann L.V."/>
            <person name="Hovav R."/>
            <person name="Jones D.C."/>
            <person name="Lemke C."/>
            <person name="Mansoor S."/>
            <person name="ur Rahman M."/>
            <person name="Rainville L.N."/>
            <person name="Rambani A."/>
            <person name="Reddy U.K."/>
            <person name="Rong J.K."/>
            <person name="Saranga Y."/>
            <person name="Scheffler B.E."/>
            <person name="Scheffler J.A."/>
            <person name="Stelly D.M."/>
            <person name="Triplett B.A."/>
            <person name="Van Deynze A."/>
            <person name="Vaslin M.F."/>
            <person name="Waghmare V.N."/>
            <person name="Walford S.A."/>
            <person name="Wright R.J."/>
            <person name="Zaki E.A."/>
            <person name="Zhang T."/>
            <person name="Dennis E.S."/>
            <person name="Mayer K.F."/>
            <person name="Peterson D.G."/>
            <person name="Rokhsar D.S."/>
            <person name="Wang X."/>
            <person name="Schmutz J."/>
        </authorList>
    </citation>
    <scope>NUCLEOTIDE SEQUENCE [LARGE SCALE GENOMIC DNA]</scope>
</reference>
<dbReference type="AlphaFoldDB" id="A0A0D2MYB7"/>
<gene>
    <name evidence="1" type="ORF">B456_004G145500</name>
</gene>
<dbReference type="Gramene" id="KJB24442">
    <property type="protein sequence ID" value="KJB24442"/>
    <property type="gene ID" value="B456_004G145500"/>
</dbReference>
<evidence type="ECO:0000313" key="1">
    <source>
        <dbReference type="EMBL" id="KJB24442.1"/>
    </source>
</evidence>
<dbReference type="OMA" id="CCLMCLP"/>
<organism evidence="1 2">
    <name type="scientific">Gossypium raimondii</name>
    <name type="common">Peruvian cotton</name>
    <name type="synonym">Gossypium klotzschianum subsp. raimondii</name>
    <dbReference type="NCBI Taxonomy" id="29730"/>
    <lineage>
        <taxon>Eukaryota</taxon>
        <taxon>Viridiplantae</taxon>
        <taxon>Streptophyta</taxon>
        <taxon>Embryophyta</taxon>
        <taxon>Tracheophyta</taxon>
        <taxon>Spermatophyta</taxon>
        <taxon>Magnoliopsida</taxon>
        <taxon>eudicotyledons</taxon>
        <taxon>Gunneridae</taxon>
        <taxon>Pentapetalae</taxon>
        <taxon>rosids</taxon>
        <taxon>malvids</taxon>
        <taxon>Malvales</taxon>
        <taxon>Malvaceae</taxon>
        <taxon>Malvoideae</taxon>
        <taxon>Gossypium</taxon>
    </lineage>
</organism>
<name>A0A0D2MYB7_GOSRA</name>
<keyword evidence="2" id="KW-1185">Reference proteome</keyword>
<dbReference type="EMBL" id="CM001743">
    <property type="protein sequence ID" value="KJB24442.1"/>
    <property type="molecule type" value="Genomic_DNA"/>
</dbReference>
<accession>A0A0D2MYB7</accession>
<protein>
    <submittedName>
        <fullName evidence="1">Uncharacterized protein</fullName>
    </submittedName>
</protein>